<comment type="caution">
    <text evidence="6">The sequence shown here is derived from an EMBL/GenBank/DDBJ whole genome shotgun (WGS) entry which is preliminary data.</text>
</comment>
<evidence type="ECO:0000256" key="2">
    <source>
        <dbReference type="ARBA" id="ARBA00022980"/>
    </source>
</evidence>
<reference evidence="6 7" key="1">
    <citation type="journal article" date="2016" name="Nat. Commun.">
        <title>Thousands of microbial genomes shed light on interconnected biogeochemical processes in an aquifer system.</title>
        <authorList>
            <person name="Anantharaman K."/>
            <person name="Brown C.T."/>
            <person name="Hug L.A."/>
            <person name="Sharon I."/>
            <person name="Castelle C.J."/>
            <person name="Probst A.J."/>
            <person name="Thomas B.C."/>
            <person name="Singh A."/>
            <person name="Wilkins M.J."/>
            <person name="Karaoz U."/>
            <person name="Brodie E.L."/>
            <person name="Williams K.H."/>
            <person name="Hubbard S.S."/>
            <person name="Banfield J.F."/>
        </authorList>
    </citation>
    <scope>NUCLEOTIDE SEQUENCE [LARGE SCALE GENOMIC DNA]</scope>
</reference>
<evidence type="ECO:0000256" key="5">
    <source>
        <dbReference type="HAMAP-Rule" id="MF_00340"/>
    </source>
</evidence>
<accession>A0A1F6NLJ4</accession>
<name>A0A1F6NLJ4_9BACT</name>
<evidence type="ECO:0000313" key="7">
    <source>
        <dbReference type="Proteomes" id="UP000177803"/>
    </source>
</evidence>
<evidence type="ECO:0000256" key="1">
    <source>
        <dbReference type="ARBA" id="ARBA00008560"/>
    </source>
</evidence>
<dbReference type="PANTHER" id="PTHR35534">
    <property type="entry name" value="50S RIBOSOMAL PROTEIN L32"/>
    <property type="match status" value="1"/>
</dbReference>
<dbReference type="NCBIfam" id="TIGR01031">
    <property type="entry name" value="rpmF_bact"/>
    <property type="match status" value="1"/>
</dbReference>
<dbReference type="InterPro" id="IPR002677">
    <property type="entry name" value="Ribosomal_bL32"/>
</dbReference>
<protein>
    <recommendedName>
        <fullName evidence="4 5">Large ribosomal subunit protein bL32</fullName>
    </recommendedName>
</protein>
<keyword evidence="3 5" id="KW-0687">Ribonucleoprotein</keyword>
<organism evidence="6 7">
    <name type="scientific">Candidatus Magasanikbacteria bacterium RIFOXYA2_FULL_44_8</name>
    <dbReference type="NCBI Taxonomy" id="1798696"/>
    <lineage>
        <taxon>Bacteria</taxon>
        <taxon>Candidatus Magasanikiibacteriota</taxon>
    </lineage>
</organism>
<dbReference type="GO" id="GO:0015934">
    <property type="term" value="C:large ribosomal subunit"/>
    <property type="evidence" value="ECO:0007669"/>
    <property type="project" value="InterPro"/>
</dbReference>
<gene>
    <name evidence="5" type="primary">rpmF</name>
    <name evidence="6" type="ORF">A2261_01975</name>
</gene>
<evidence type="ECO:0000256" key="4">
    <source>
        <dbReference type="ARBA" id="ARBA00035178"/>
    </source>
</evidence>
<dbReference type="Proteomes" id="UP000177803">
    <property type="component" value="Unassembled WGS sequence"/>
</dbReference>
<dbReference type="InterPro" id="IPR011332">
    <property type="entry name" value="Ribosomal_zn-bd"/>
</dbReference>
<dbReference type="EMBL" id="MFQR01000011">
    <property type="protein sequence ID" value="OGH84630.1"/>
    <property type="molecule type" value="Genomic_DNA"/>
</dbReference>
<proteinExistence type="inferred from homology"/>
<dbReference type="HAMAP" id="MF_00340">
    <property type="entry name" value="Ribosomal_bL32"/>
    <property type="match status" value="1"/>
</dbReference>
<comment type="similarity">
    <text evidence="1 5">Belongs to the bacterial ribosomal protein bL32 family.</text>
</comment>
<keyword evidence="2 5" id="KW-0689">Ribosomal protein</keyword>
<dbReference type="InterPro" id="IPR044957">
    <property type="entry name" value="Ribosomal_bL32_bact"/>
</dbReference>
<evidence type="ECO:0000313" key="6">
    <source>
        <dbReference type="EMBL" id="OGH84630.1"/>
    </source>
</evidence>
<sequence>MGLPGHRRTSSDKRKRTAHFGLKEINSNTCPKCKKAVLSHRACAFCGTYKGKDVLGVEKRDLRKKRAIKRKR</sequence>
<dbReference type="GO" id="GO:0006412">
    <property type="term" value="P:translation"/>
    <property type="evidence" value="ECO:0007669"/>
    <property type="project" value="UniProtKB-UniRule"/>
</dbReference>
<dbReference type="SUPFAM" id="SSF57829">
    <property type="entry name" value="Zn-binding ribosomal proteins"/>
    <property type="match status" value="1"/>
</dbReference>
<dbReference type="GO" id="GO:0003735">
    <property type="term" value="F:structural constituent of ribosome"/>
    <property type="evidence" value="ECO:0007669"/>
    <property type="project" value="InterPro"/>
</dbReference>
<dbReference type="PANTHER" id="PTHR35534:SF1">
    <property type="entry name" value="LARGE RIBOSOMAL SUBUNIT PROTEIN BL32"/>
    <property type="match status" value="1"/>
</dbReference>
<evidence type="ECO:0000256" key="3">
    <source>
        <dbReference type="ARBA" id="ARBA00023274"/>
    </source>
</evidence>
<dbReference type="Pfam" id="PF01783">
    <property type="entry name" value="Ribosomal_L32p"/>
    <property type="match status" value="1"/>
</dbReference>
<dbReference type="AlphaFoldDB" id="A0A1F6NLJ4"/>